<evidence type="ECO:0000313" key="5">
    <source>
        <dbReference type="EMBL" id="UTY39694.1"/>
    </source>
</evidence>
<dbReference type="RefSeq" id="WP_272595462.1">
    <property type="nucleotide sequence ID" value="NZ_CP101620.1"/>
</dbReference>
<evidence type="ECO:0000313" key="3">
    <source>
        <dbReference type="EMBL" id="UTY38051.1"/>
    </source>
</evidence>
<accession>A0ABY5I622</accession>
<evidence type="ECO:0000259" key="1">
    <source>
        <dbReference type="Pfam" id="PF20020"/>
    </source>
</evidence>
<evidence type="ECO:0000313" key="2">
    <source>
        <dbReference type="EMBL" id="UTY37841.1"/>
    </source>
</evidence>
<organism evidence="7 9">
    <name type="scientific">Allocoprobacillus halotolerans</name>
    <dbReference type="NCBI Taxonomy" id="2944914"/>
    <lineage>
        <taxon>Bacteria</taxon>
        <taxon>Bacillati</taxon>
        <taxon>Bacillota</taxon>
        <taxon>Erysipelotrichia</taxon>
        <taxon>Erysipelotrichales</taxon>
        <taxon>Erysipelotrichaceae</taxon>
        <taxon>Allocoprobacillus</taxon>
    </lineage>
</organism>
<dbReference type="InterPro" id="IPR045536">
    <property type="entry name" value="DUF6431"/>
</dbReference>
<dbReference type="EMBL" id="CP101620">
    <property type="protein sequence ID" value="UTY38556.1"/>
    <property type="molecule type" value="Genomic_DNA"/>
</dbReference>
<dbReference type="EMBL" id="CP101620">
    <property type="protein sequence ID" value="UTY40435.1"/>
    <property type="molecule type" value="Genomic_DNA"/>
</dbReference>
<dbReference type="Pfam" id="PF20020">
    <property type="entry name" value="DUF6431"/>
    <property type="match status" value="1"/>
</dbReference>
<evidence type="ECO:0000313" key="6">
    <source>
        <dbReference type="EMBL" id="UTY40124.1"/>
    </source>
</evidence>
<feature type="domain" description="DUF6431" evidence="1">
    <location>
        <begin position="73"/>
        <end position="151"/>
    </location>
</feature>
<keyword evidence="9" id="KW-1185">Reference proteome</keyword>
<dbReference type="EMBL" id="CP101620">
    <property type="protein sequence ID" value="UTY39694.1"/>
    <property type="molecule type" value="Genomic_DNA"/>
</dbReference>
<proteinExistence type="predicted"/>
<dbReference type="EMBL" id="CP101620">
    <property type="protein sequence ID" value="UTY40124.1"/>
    <property type="molecule type" value="Genomic_DNA"/>
</dbReference>
<evidence type="ECO:0000313" key="9">
    <source>
        <dbReference type="Proteomes" id="UP001060112"/>
    </source>
</evidence>
<dbReference type="EMBL" id="CP101620">
    <property type="protein sequence ID" value="UTY40541.1"/>
    <property type="molecule type" value="Genomic_DNA"/>
</dbReference>
<sequence length="207" mass="24658">MNPPATMVQSFSVLIKHIFQTCPINFNHSLSASEFQLLETFLLNHLELSAFHIHDDHICKSPNFKFFISYDRYFITFRDNAVVEETVSIPVLYCENCKHFHAVLPHLFIVPHCQYSIPFILSVLFDKFYSSLTVNDVSNKYGISISTIYRWIKKYMCYLRYYMQLRNSYRMSFFVSMIYLYEDVMNDIYDLSSHALFQYDRKLFAPS</sequence>
<evidence type="ECO:0000313" key="8">
    <source>
        <dbReference type="EMBL" id="UTY40541.1"/>
    </source>
</evidence>
<name>A0ABY5I622_9FIRM</name>
<dbReference type="SUPFAM" id="SSF48295">
    <property type="entry name" value="TrpR-like"/>
    <property type="match status" value="1"/>
</dbReference>
<dbReference type="Proteomes" id="UP001060112">
    <property type="component" value="Chromosome"/>
</dbReference>
<evidence type="ECO:0000313" key="4">
    <source>
        <dbReference type="EMBL" id="UTY38556.1"/>
    </source>
</evidence>
<reference evidence="7" key="1">
    <citation type="submission" date="2022-07" db="EMBL/GenBank/DDBJ databases">
        <title>Faecal culturing of patients with breast cancer.</title>
        <authorList>
            <person name="Teng N.M.Y."/>
            <person name="Kiu R."/>
            <person name="Evans R."/>
            <person name="Baker D.J."/>
            <person name="Zenner C."/>
            <person name="Robinson S.D."/>
            <person name="Hall L.J."/>
        </authorList>
    </citation>
    <scope>NUCLEOTIDE SEQUENCE</scope>
    <source>
        <strain evidence="7">LH1062</strain>
    </source>
</reference>
<dbReference type="EMBL" id="CP101620">
    <property type="protein sequence ID" value="UTY38051.1"/>
    <property type="molecule type" value="Genomic_DNA"/>
</dbReference>
<evidence type="ECO:0000313" key="7">
    <source>
        <dbReference type="EMBL" id="UTY40435.1"/>
    </source>
</evidence>
<protein>
    <submittedName>
        <fullName evidence="7">DUF6431 domain-containing protein</fullName>
    </submittedName>
</protein>
<dbReference type="InterPro" id="IPR010921">
    <property type="entry name" value="Trp_repressor/repl_initiator"/>
</dbReference>
<gene>
    <name evidence="5" type="ORF">NMU03_02435</name>
    <name evidence="6" type="ORF">NMU03_04820</name>
    <name evidence="7" type="ORF">NMU03_06545</name>
    <name evidence="8" type="ORF">NMU03_07140</name>
    <name evidence="2" type="ORF">NMU03_08875</name>
    <name evidence="3" type="ORF">NMU03_10135</name>
    <name evidence="4" type="ORF">NMU03_13020</name>
</gene>
<dbReference type="EMBL" id="CP101620">
    <property type="protein sequence ID" value="UTY37841.1"/>
    <property type="molecule type" value="Genomic_DNA"/>
</dbReference>